<sequence>MALLIHANDGWLLSHEIFLESMYRNLHYCVQASVPDTVPESNHSEIRPISCNLVPVTTCYLNLKSNVQFKITCDGTCDACNNVTVDNKNHEKILNAKPKKDMFGIRTPFLMDSAARKIAKLKRHSSETQEREESKSKKVSLKFFKPKEEYIFKTTAKIIQLGFEINQFHPEPITSEEWLQNNSCARNFVKRLNSYEVIAKDMCMPSTSSETKAELGAMQCGLENRLVEYTGSSPCIVTHDRKSFLLPPHSSFLWSDIIALDVFINAGKKFDAILMDPPWENKSVKRKKGYAVVANEKLCHLPIPQLAKPGTLVLVWSTNNDNQISFIKNQLFPYWSVYHCADWYWVKVTQKGEPVYPFGNPHKKPFENLIIGRFLVDSHDMGSFQPVEEDKVLVSVPSAVHSHKPPLSEVLKPYLPEGAKGLELFARYLLPHWTSCGNEVLKLQNLDCFEQVFTTVQRV</sequence>
<gene>
    <name evidence="3 4" type="primary">LOC106464712</name>
</gene>
<dbReference type="Pfam" id="PF05063">
    <property type="entry name" value="MT-A70"/>
    <property type="match status" value="1"/>
</dbReference>
<dbReference type="PROSITE" id="PS51143">
    <property type="entry name" value="MT_A70"/>
    <property type="match status" value="1"/>
</dbReference>
<evidence type="ECO:0000313" key="2">
    <source>
        <dbReference type="Proteomes" id="UP000694941"/>
    </source>
</evidence>
<reference evidence="3 4" key="1">
    <citation type="submission" date="2025-05" db="UniProtKB">
        <authorList>
            <consortium name="RefSeq"/>
        </authorList>
    </citation>
    <scope>IDENTIFICATION</scope>
    <source>
        <tissue evidence="3 4">Muscle</tissue>
    </source>
</reference>
<dbReference type="InterPro" id="IPR029063">
    <property type="entry name" value="SAM-dependent_MTases_sf"/>
</dbReference>
<dbReference type="PANTHER" id="PTHR12829:SF4">
    <property type="entry name" value="N(6)-ADENINE-SPECIFIC METHYLTRANSFERASE METTL4"/>
    <property type="match status" value="1"/>
</dbReference>
<dbReference type="InterPro" id="IPR002052">
    <property type="entry name" value="DNA_methylase_N6_adenine_CS"/>
</dbReference>
<evidence type="ECO:0000256" key="1">
    <source>
        <dbReference type="PROSITE-ProRule" id="PRU00489"/>
    </source>
</evidence>
<dbReference type="InterPro" id="IPR007757">
    <property type="entry name" value="MT-A70-like"/>
</dbReference>
<dbReference type="SUPFAM" id="SSF53335">
    <property type="entry name" value="S-adenosyl-L-methionine-dependent methyltransferases"/>
    <property type="match status" value="1"/>
</dbReference>
<evidence type="ECO:0000313" key="4">
    <source>
        <dbReference type="RefSeq" id="XP_022248182.1"/>
    </source>
</evidence>
<dbReference type="PANTHER" id="PTHR12829">
    <property type="entry name" value="N6-ADENOSINE-METHYLTRANSFERASE"/>
    <property type="match status" value="1"/>
</dbReference>
<name>A0ABM1SX26_LIMPO</name>
<dbReference type="RefSeq" id="XP_022248181.1">
    <property type="nucleotide sequence ID" value="XM_022392473.1"/>
</dbReference>
<comment type="similarity">
    <text evidence="1">Belongs to the MT-A70-like family.</text>
</comment>
<organism evidence="2 4">
    <name type="scientific">Limulus polyphemus</name>
    <name type="common">Atlantic horseshoe crab</name>
    <dbReference type="NCBI Taxonomy" id="6850"/>
    <lineage>
        <taxon>Eukaryota</taxon>
        <taxon>Metazoa</taxon>
        <taxon>Ecdysozoa</taxon>
        <taxon>Arthropoda</taxon>
        <taxon>Chelicerata</taxon>
        <taxon>Merostomata</taxon>
        <taxon>Xiphosura</taxon>
        <taxon>Limulidae</taxon>
        <taxon>Limulus</taxon>
    </lineage>
</organism>
<dbReference type="PROSITE" id="PS00092">
    <property type="entry name" value="N6_MTASE"/>
    <property type="match status" value="1"/>
</dbReference>
<accession>A0ABM1SX26</accession>
<dbReference type="Proteomes" id="UP000694941">
    <property type="component" value="Unplaced"/>
</dbReference>
<protein>
    <submittedName>
        <fullName evidence="3 4">Methyltransferase-like protein 4 isoform X1</fullName>
    </submittedName>
</protein>
<keyword evidence="2" id="KW-1185">Reference proteome</keyword>
<proteinExistence type="inferred from homology"/>
<evidence type="ECO:0000313" key="3">
    <source>
        <dbReference type="RefSeq" id="XP_022248181.1"/>
    </source>
</evidence>
<dbReference type="RefSeq" id="XP_022248182.1">
    <property type="nucleotide sequence ID" value="XM_022392474.1"/>
</dbReference>
<dbReference type="GeneID" id="106464712"/>